<name>A0A936ZC05_9HYPH</name>
<feature type="region of interest" description="Disordered" evidence="1">
    <location>
        <begin position="68"/>
        <end position="90"/>
    </location>
</feature>
<sequence length="90" mass="9735">MKKARKLYESPSGDRWYLIRDPSGALFVRHEANVASGGQVEHEDIAAFLGRGAGPEQQELLRLIGTLVEEPPQTGDPSYESGGPTSSIPN</sequence>
<protein>
    <submittedName>
        <fullName evidence="2">Uncharacterized protein</fullName>
    </submittedName>
</protein>
<dbReference type="EMBL" id="JAEQMY010000072">
    <property type="protein sequence ID" value="MBL0407287.1"/>
    <property type="molecule type" value="Genomic_DNA"/>
</dbReference>
<accession>A0A936ZC05</accession>
<comment type="caution">
    <text evidence="2">The sequence shown here is derived from an EMBL/GenBank/DDBJ whole genome shotgun (WGS) entry which is preliminary data.</text>
</comment>
<dbReference type="AlphaFoldDB" id="A0A936ZC05"/>
<reference evidence="2" key="1">
    <citation type="submission" date="2021-01" db="EMBL/GenBank/DDBJ databases">
        <title>Microvirga sp.</title>
        <authorList>
            <person name="Kim M.K."/>
        </authorList>
    </citation>
    <scope>NUCLEOTIDE SEQUENCE</scope>
    <source>
        <strain evidence="2">5420S-16</strain>
    </source>
</reference>
<evidence type="ECO:0000313" key="2">
    <source>
        <dbReference type="EMBL" id="MBL0407287.1"/>
    </source>
</evidence>
<evidence type="ECO:0000256" key="1">
    <source>
        <dbReference type="SAM" id="MobiDB-lite"/>
    </source>
</evidence>
<dbReference type="RefSeq" id="WP_202064357.1">
    <property type="nucleotide sequence ID" value="NZ_JAEQMY010000072.1"/>
</dbReference>
<dbReference type="Proteomes" id="UP000605848">
    <property type="component" value="Unassembled WGS sequence"/>
</dbReference>
<keyword evidence="3" id="KW-1185">Reference proteome</keyword>
<gene>
    <name evidence="2" type="ORF">JKG68_25510</name>
</gene>
<proteinExistence type="predicted"/>
<evidence type="ECO:0000313" key="3">
    <source>
        <dbReference type="Proteomes" id="UP000605848"/>
    </source>
</evidence>
<organism evidence="2 3">
    <name type="scientific">Microvirga aerilata</name>
    <dbReference type="NCBI Taxonomy" id="670292"/>
    <lineage>
        <taxon>Bacteria</taxon>
        <taxon>Pseudomonadati</taxon>
        <taxon>Pseudomonadota</taxon>
        <taxon>Alphaproteobacteria</taxon>
        <taxon>Hyphomicrobiales</taxon>
        <taxon>Methylobacteriaceae</taxon>
        <taxon>Microvirga</taxon>
    </lineage>
</organism>